<feature type="region of interest" description="Disordered" evidence="1">
    <location>
        <begin position="1"/>
        <end position="21"/>
    </location>
</feature>
<comment type="caution">
    <text evidence="2">The sequence shown here is derived from an EMBL/GenBank/DDBJ whole genome shotgun (WGS) entry which is preliminary data.</text>
</comment>
<dbReference type="Proteomes" id="UP001244297">
    <property type="component" value="Unassembled WGS sequence"/>
</dbReference>
<dbReference type="EMBL" id="JAUFPT010000054">
    <property type="protein sequence ID" value="MDN3572100.1"/>
    <property type="molecule type" value="Genomic_DNA"/>
</dbReference>
<evidence type="ECO:0000313" key="2">
    <source>
        <dbReference type="EMBL" id="MDN3572100.1"/>
    </source>
</evidence>
<organism evidence="2 3">
    <name type="scientific">Methylobacterium longum</name>
    <dbReference type="NCBI Taxonomy" id="767694"/>
    <lineage>
        <taxon>Bacteria</taxon>
        <taxon>Pseudomonadati</taxon>
        <taxon>Pseudomonadota</taxon>
        <taxon>Alphaproteobacteria</taxon>
        <taxon>Hyphomicrobiales</taxon>
        <taxon>Methylobacteriaceae</taxon>
        <taxon>Methylobacterium</taxon>
    </lineage>
</organism>
<name>A0ABT8AQT0_9HYPH</name>
<accession>A0ABT8AQT0</accession>
<proteinExistence type="predicted"/>
<reference evidence="3" key="1">
    <citation type="journal article" date="2019" name="Int. J. Syst. Evol. Microbiol.">
        <title>The Global Catalogue of Microorganisms (GCM) 10K type strain sequencing project: providing services to taxonomists for standard genome sequencing and annotation.</title>
        <authorList>
            <consortium name="The Broad Institute Genomics Platform"/>
            <consortium name="The Broad Institute Genome Sequencing Center for Infectious Disease"/>
            <person name="Wu L."/>
            <person name="Ma J."/>
        </authorList>
    </citation>
    <scope>NUCLEOTIDE SEQUENCE [LARGE SCALE GENOMIC DNA]</scope>
    <source>
        <strain evidence="3">CECT 7806</strain>
    </source>
</reference>
<evidence type="ECO:0000256" key="1">
    <source>
        <dbReference type="SAM" id="MobiDB-lite"/>
    </source>
</evidence>
<dbReference type="RefSeq" id="WP_238287117.1">
    <property type="nucleotide sequence ID" value="NZ_BPQS01000008.1"/>
</dbReference>
<keyword evidence="3" id="KW-1185">Reference proteome</keyword>
<sequence>MAIHHPTPPVGGGERPRLPSAQLGPVTQAIRAMRAPTWHLHAGDIRKLSRPEVEELIGSLIDLLDAMDGSNVGAAA</sequence>
<protein>
    <submittedName>
        <fullName evidence="2">Uncharacterized protein</fullName>
    </submittedName>
</protein>
<evidence type="ECO:0000313" key="3">
    <source>
        <dbReference type="Proteomes" id="UP001244297"/>
    </source>
</evidence>
<gene>
    <name evidence="2" type="ORF">QWZ18_15870</name>
</gene>